<dbReference type="KEGG" id="plia:E4191_13535"/>
<evidence type="ECO:0000256" key="2">
    <source>
        <dbReference type="ARBA" id="ARBA00022963"/>
    </source>
</evidence>
<feature type="signal peptide" evidence="4">
    <location>
        <begin position="1"/>
        <end position="19"/>
    </location>
</feature>
<evidence type="ECO:0000259" key="5">
    <source>
        <dbReference type="Pfam" id="PF12740"/>
    </source>
</evidence>
<evidence type="ECO:0000256" key="4">
    <source>
        <dbReference type="SAM" id="SignalP"/>
    </source>
</evidence>
<dbReference type="RefSeq" id="WP_135313869.1">
    <property type="nucleotide sequence ID" value="NZ_CP038439.1"/>
</dbReference>
<dbReference type="GO" id="GO:0016042">
    <property type="term" value="P:lipid catabolic process"/>
    <property type="evidence" value="ECO:0007669"/>
    <property type="project" value="UniProtKB-KW"/>
</dbReference>
<dbReference type="AlphaFoldDB" id="A0A4V1BJA4"/>
<sequence>MRHLLIAGAASLACAGPLAAEGRPAQDRPDHNRIDLIRPDAPELAATGDHPVGVRAATFTDADRIDVIATGAEGTPPTADRVLEAEIWYPAAQGTPPGGTYDTILRDGVTPAVLTGAAARDADPAQGSFPLVILSHGYPGNRHLMSHLGENLASKGYVVVAADHPDSTYADQGAFASTLVNRAVDQRFLLDSMAGLDDDLAAVTDADRAAVVGYSMGGYGALIFGGAGLSQTAIARTEPAGYVPPQDLLGRLAAGSDDHAALVDPRVKAVIAIAPWGRQADFWDAEGLAGLEKPLMLVAGSADDVSEYDAIRQVFDQTTGTTRHLLTYQNANHNAAAPIPAPLEAWAFSDSLGRAPFDHYADPVWDTVRMNNILQHFSTAFLDQHLKGEDRAEYLDLVPDGADGVWSMGEDDQPDAAHSYWAGFPNRSATGLQFETRQAGE</sequence>
<dbReference type="SUPFAM" id="SSF53474">
    <property type="entry name" value="alpha/beta-Hydrolases"/>
    <property type="match status" value="1"/>
</dbReference>
<dbReference type="InterPro" id="IPR041127">
    <property type="entry name" value="PET_hydrolase/cutinase-like"/>
</dbReference>
<keyword evidence="1 6" id="KW-0378">Hydrolase</keyword>
<feature type="domain" description="PET hydrolase/cutinase-like" evidence="5">
    <location>
        <begin position="126"/>
        <end position="224"/>
    </location>
</feature>
<dbReference type="InterPro" id="IPR029058">
    <property type="entry name" value="AB_hydrolase_fold"/>
</dbReference>
<dbReference type="Pfam" id="PF12740">
    <property type="entry name" value="PETase"/>
    <property type="match status" value="1"/>
</dbReference>
<keyword evidence="3" id="KW-0443">Lipid metabolism</keyword>
<dbReference type="Gene3D" id="3.40.50.1820">
    <property type="entry name" value="alpha/beta hydrolase"/>
    <property type="match status" value="1"/>
</dbReference>
<keyword evidence="4" id="KW-0732">Signal</keyword>
<reference evidence="7" key="1">
    <citation type="submission" date="2019-03" db="EMBL/GenBank/DDBJ databases">
        <authorList>
            <person name="Li J."/>
        </authorList>
    </citation>
    <scope>NUCLEOTIDE SEQUENCE [LARGE SCALE GENOMIC DNA]</scope>
    <source>
        <strain evidence="7">2251</strain>
    </source>
</reference>
<dbReference type="PANTHER" id="PTHR10272">
    <property type="entry name" value="PLATELET-ACTIVATING FACTOR ACETYLHYDROLASE"/>
    <property type="match status" value="1"/>
</dbReference>
<evidence type="ECO:0000256" key="1">
    <source>
        <dbReference type="ARBA" id="ARBA00022801"/>
    </source>
</evidence>
<name>A0A4V1BJA4_9RHOB</name>
<dbReference type="EMBL" id="CP038439">
    <property type="protein sequence ID" value="QBX35602.1"/>
    <property type="molecule type" value="Genomic_DNA"/>
</dbReference>
<keyword evidence="2" id="KW-0442">Lipid degradation</keyword>
<feature type="chain" id="PRO_5020575891" evidence="4">
    <location>
        <begin position="20"/>
        <end position="441"/>
    </location>
</feature>
<evidence type="ECO:0000313" key="7">
    <source>
        <dbReference type="Proteomes" id="UP000296374"/>
    </source>
</evidence>
<protein>
    <submittedName>
        <fullName evidence="6">Alpha/beta fold hydrolase</fullName>
    </submittedName>
</protein>
<organism evidence="6 7">
    <name type="scientific">Paracoccus liaowanqingii</name>
    <dbReference type="NCBI Taxonomy" id="2560053"/>
    <lineage>
        <taxon>Bacteria</taxon>
        <taxon>Pseudomonadati</taxon>
        <taxon>Pseudomonadota</taxon>
        <taxon>Alphaproteobacteria</taxon>
        <taxon>Rhodobacterales</taxon>
        <taxon>Paracoccaceae</taxon>
        <taxon>Paracoccus</taxon>
    </lineage>
</organism>
<dbReference type="GO" id="GO:0003847">
    <property type="term" value="F:1-alkyl-2-acetylglycerophosphocholine esterase activity"/>
    <property type="evidence" value="ECO:0007669"/>
    <property type="project" value="TreeGrafter"/>
</dbReference>
<dbReference type="PANTHER" id="PTHR10272:SF0">
    <property type="entry name" value="PLATELET-ACTIVATING FACTOR ACETYLHYDROLASE"/>
    <property type="match status" value="1"/>
</dbReference>
<evidence type="ECO:0000313" key="6">
    <source>
        <dbReference type="EMBL" id="QBX35602.1"/>
    </source>
</evidence>
<proteinExistence type="predicted"/>
<dbReference type="Proteomes" id="UP000296374">
    <property type="component" value="Chromosome"/>
</dbReference>
<gene>
    <name evidence="6" type="ORF">E4191_13535</name>
</gene>
<evidence type="ECO:0000256" key="3">
    <source>
        <dbReference type="ARBA" id="ARBA00023098"/>
    </source>
</evidence>
<accession>A0A4V1BJA4</accession>